<dbReference type="InterPro" id="IPR013783">
    <property type="entry name" value="Ig-like_fold"/>
</dbReference>
<dbReference type="RefSeq" id="WP_126811867.1">
    <property type="nucleotide sequence ID" value="NZ_NGKC01000001.1"/>
</dbReference>
<dbReference type="SMART" id="SM00642">
    <property type="entry name" value="Aamy"/>
    <property type="match status" value="1"/>
</dbReference>
<protein>
    <submittedName>
        <fullName evidence="4">Alpha-glycosidase</fullName>
    </submittedName>
</protein>
<comment type="caution">
    <text evidence="4">The sequence shown here is derived from an EMBL/GenBank/DDBJ whole genome shotgun (WGS) entry which is preliminary data.</text>
</comment>
<keyword evidence="1" id="KW-0378">Hydrolase</keyword>
<dbReference type="AlphaFoldDB" id="A0A430B382"/>
<keyword evidence="2 4" id="KW-0326">Glycosidase</keyword>
<dbReference type="Gene3D" id="2.60.40.10">
    <property type="entry name" value="Immunoglobulins"/>
    <property type="match status" value="1"/>
</dbReference>
<dbReference type="EMBL" id="NGKC01000001">
    <property type="protein sequence ID" value="RSU14783.1"/>
    <property type="molecule type" value="Genomic_DNA"/>
</dbReference>
<dbReference type="CDD" id="cd11338">
    <property type="entry name" value="AmyAc_CMD"/>
    <property type="match status" value="1"/>
</dbReference>
<dbReference type="Pfam" id="PF00128">
    <property type="entry name" value="Alpha-amylase"/>
    <property type="match status" value="1"/>
</dbReference>
<reference evidence="4 5" key="1">
    <citation type="submission" date="2017-05" db="EMBL/GenBank/DDBJ databases">
        <title>Vagococcus spp. assemblies.</title>
        <authorList>
            <person name="Gulvik C.A."/>
        </authorList>
    </citation>
    <scope>NUCLEOTIDE SEQUENCE [LARGE SCALE GENOMIC DNA]</scope>
    <source>
        <strain evidence="4 5">LMG 24798</strain>
    </source>
</reference>
<sequence length="609" mass="70877">MTDVYYNSWESSCKTPFGAVAAGEPVTFRIRCALKNINRVFLIIYKEGTPPQTLEMLKETVDSYSVHYRPQKGLYFYYFQFDQETESGVKLYYYGRAGNSGTGELVDNHNFLAHYQLTCYEGADKAPDWYREGIAYQIFPDRFFNGNPDNRVNHPKKNTFIYATQCDEPMYIKNAAGEIVRWDFFGGNLLGIKKKISYLKELGVSIIYLNPIFKASSNHRYDTDDYFEIDPMLGTREEFVSLVEALHQAGIRVILDGVFSHAGWNSRYFNRNKQYGETEGAYNNPESPYYDWFIFQEYPDKYTSWWNIQDLPEFNKHDPHFQQFIYGEADSVLSEWTPLVDGWRLDVADELPDFFIEQIRNRLAVYPDKVLIGEVWEDASNKISYNQRRQYILGGHLNGVMNYPLRRGIINLLLCKETPETVASHLMTLQENYPKEVFYNSFNNLGTHDTERILTMLNLDREKLDLALGFMFMMPGVPCIYYGDEAGLTGGKDPENRKFFPWGRESKSIYALFKKWVTVRQTQPAIQTGDLSLCYCKDMLGLIRYTDDEFVCYIMNPTDTVHTINCHHLTFLREVPFNQKQLANLLEGQIVFAKDYYLVSGKLDGKSYS</sequence>
<proteinExistence type="predicted"/>
<organism evidence="4 5">
    <name type="scientific">Vagococcus acidifermentans</name>
    <dbReference type="NCBI Taxonomy" id="564710"/>
    <lineage>
        <taxon>Bacteria</taxon>
        <taxon>Bacillati</taxon>
        <taxon>Bacillota</taxon>
        <taxon>Bacilli</taxon>
        <taxon>Lactobacillales</taxon>
        <taxon>Enterococcaceae</taxon>
        <taxon>Vagococcus</taxon>
    </lineage>
</organism>
<evidence type="ECO:0000259" key="3">
    <source>
        <dbReference type="SMART" id="SM00642"/>
    </source>
</evidence>
<dbReference type="OrthoDB" id="9805159at2"/>
<dbReference type="InterPro" id="IPR045857">
    <property type="entry name" value="O16G_dom_2"/>
</dbReference>
<dbReference type="Gene3D" id="3.90.400.10">
    <property type="entry name" value="Oligo-1,6-glucosidase, Domain 2"/>
    <property type="match status" value="1"/>
</dbReference>
<dbReference type="PANTHER" id="PTHR10357">
    <property type="entry name" value="ALPHA-AMYLASE FAMILY MEMBER"/>
    <property type="match status" value="1"/>
</dbReference>
<keyword evidence="5" id="KW-1185">Reference proteome</keyword>
<dbReference type="CDD" id="cd02857">
    <property type="entry name" value="E_set_CDase_PDE_N"/>
    <property type="match status" value="1"/>
</dbReference>
<dbReference type="InterPro" id="IPR006047">
    <property type="entry name" value="GH13_cat_dom"/>
</dbReference>
<dbReference type="SUPFAM" id="SSF81296">
    <property type="entry name" value="E set domains"/>
    <property type="match status" value="1"/>
</dbReference>
<name>A0A430B382_9ENTE</name>
<feature type="domain" description="Glycosyl hydrolase family 13 catalytic" evidence="3">
    <location>
        <begin position="137"/>
        <end position="520"/>
    </location>
</feature>
<dbReference type="InterPro" id="IPR014756">
    <property type="entry name" value="Ig_E-set"/>
</dbReference>
<dbReference type="GO" id="GO:0005975">
    <property type="term" value="P:carbohydrate metabolic process"/>
    <property type="evidence" value="ECO:0007669"/>
    <property type="project" value="InterPro"/>
</dbReference>
<evidence type="ECO:0000313" key="5">
    <source>
        <dbReference type="Proteomes" id="UP000286773"/>
    </source>
</evidence>
<dbReference type="PANTHER" id="PTHR10357:SF210">
    <property type="entry name" value="MALTODEXTRIN GLUCOSIDASE"/>
    <property type="match status" value="1"/>
</dbReference>
<dbReference type="SUPFAM" id="SSF51445">
    <property type="entry name" value="(Trans)glycosidases"/>
    <property type="match status" value="1"/>
</dbReference>
<dbReference type="InterPro" id="IPR004185">
    <property type="entry name" value="Glyco_hydro_13_lg-like_dom"/>
</dbReference>
<dbReference type="Gene3D" id="3.20.20.80">
    <property type="entry name" value="Glycosidases"/>
    <property type="match status" value="1"/>
</dbReference>
<evidence type="ECO:0000313" key="4">
    <source>
        <dbReference type="EMBL" id="RSU14783.1"/>
    </source>
</evidence>
<evidence type="ECO:0000256" key="2">
    <source>
        <dbReference type="ARBA" id="ARBA00023295"/>
    </source>
</evidence>
<dbReference type="GO" id="GO:0004553">
    <property type="term" value="F:hydrolase activity, hydrolyzing O-glycosyl compounds"/>
    <property type="evidence" value="ECO:0007669"/>
    <property type="project" value="InterPro"/>
</dbReference>
<gene>
    <name evidence="4" type="ORF">CBF27_02060</name>
</gene>
<dbReference type="Proteomes" id="UP000286773">
    <property type="component" value="Unassembled WGS sequence"/>
</dbReference>
<accession>A0A430B382</accession>
<dbReference type="InterPro" id="IPR017853">
    <property type="entry name" value="GH"/>
</dbReference>
<evidence type="ECO:0000256" key="1">
    <source>
        <dbReference type="ARBA" id="ARBA00022801"/>
    </source>
</evidence>